<dbReference type="Pfam" id="PF01047">
    <property type="entry name" value="MarR"/>
    <property type="match status" value="1"/>
</dbReference>
<dbReference type="OrthoDB" id="32523at2"/>
<accession>A0A1R4LES8</accession>
<organism evidence="5 6">
    <name type="scientific">Vibrio ruber (strain DSM 16370 / JCM 11486 / BCRC 17186 / CECT 7878 / LMG 23124 / VR1)</name>
    <dbReference type="NCBI Taxonomy" id="1123498"/>
    <lineage>
        <taxon>Bacteria</taxon>
        <taxon>Pseudomonadati</taxon>
        <taxon>Pseudomonadota</taxon>
        <taxon>Gammaproteobacteria</taxon>
        <taxon>Vibrionales</taxon>
        <taxon>Vibrionaceae</taxon>
        <taxon>Vibrio</taxon>
    </lineage>
</organism>
<dbReference type="InterPro" id="IPR000835">
    <property type="entry name" value="HTH_MarR-typ"/>
</dbReference>
<dbReference type="Gene3D" id="1.10.10.10">
    <property type="entry name" value="Winged helix-like DNA-binding domain superfamily/Winged helix DNA-binding domain"/>
    <property type="match status" value="1"/>
</dbReference>
<evidence type="ECO:0000259" key="4">
    <source>
        <dbReference type="PROSITE" id="PS50995"/>
    </source>
</evidence>
<dbReference type="SMART" id="SM00347">
    <property type="entry name" value="HTH_MARR"/>
    <property type="match status" value="1"/>
</dbReference>
<evidence type="ECO:0000256" key="3">
    <source>
        <dbReference type="ARBA" id="ARBA00023163"/>
    </source>
</evidence>
<protein>
    <submittedName>
        <fullName evidence="5">Putative HTH-type transcriptional regulator/GBAA_1941/BAS1801</fullName>
    </submittedName>
</protein>
<dbReference type="RefSeq" id="WP_077334076.1">
    <property type="nucleotide sequence ID" value="NZ_FULE01000014.1"/>
</dbReference>
<evidence type="ECO:0000256" key="1">
    <source>
        <dbReference type="ARBA" id="ARBA00023015"/>
    </source>
</evidence>
<dbReference type="SUPFAM" id="SSF46785">
    <property type="entry name" value="Winged helix' DNA-binding domain"/>
    <property type="match status" value="1"/>
</dbReference>
<keyword evidence="1" id="KW-0805">Transcription regulation</keyword>
<gene>
    <name evidence="5" type="ORF">VR7878_01061</name>
</gene>
<dbReference type="InterPro" id="IPR036388">
    <property type="entry name" value="WH-like_DNA-bd_sf"/>
</dbReference>
<dbReference type="Proteomes" id="UP000188276">
    <property type="component" value="Unassembled WGS sequence"/>
</dbReference>
<reference evidence="6" key="1">
    <citation type="submission" date="2017-02" db="EMBL/GenBank/DDBJ databases">
        <authorList>
            <person name="Rodrigo-Torres L."/>
            <person name="Arahal R.D."/>
            <person name="Lucena T."/>
        </authorList>
    </citation>
    <scope>NUCLEOTIDE SEQUENCE [LARGE SCALE GENOMIC DNA]</scope>
    <source>
        <strain evidence="6">CECT 7878</strain>
    </source>
</reference>
<feature type="domain" description="HTH marR-type" evidence="4">
    <location>
        <begin position="22"/>
        <end position="157"/>
    </location>
</feature>
<dbReference type="GO" id="GO:0003677">
    <property type="term" value="F:DNA binding"/>
    <property type="evidence" value="ECO:0007669"/>
    <property type="project" value="UniProtKB-KW"/>
</dbReference>
<dbReference type="GO" id="GO:0003700">
    <property type="term" value="F:DNA-binding transcription factor activity"/>
    <property type="evidence" value="ECO:0007669"/>
    <property type="project" value="InterPro"/>
</dbReference>
<keyword evidence="2" id="KW-0238">DNA-binding</keyword>
<evidence type="ECO:0000256" key="2">
    <source>
        <dbReference type="ARBA" id="ARBA00023125"/>
    </source>
</evidence>
<proteinExistence type="predicted"/>
<evidence type="ECO:0000313" key="6">
    <source>
        <dbReference type="Proteomes" id="UP000188276"/>
    </source>
</evidence>
<evidence type="ECO:0000313" key="5">
    <source>
        <dbReference type="EMBL" id="SJN55040.1"/>
    </source>
</evidence>
<dbReference type="AlphaFoldDB" id="A0A1R4LES8"/>
<dbReference type="InterPro" id="IPR036390">
    <property type="entry name" value="WH_DNA-bd_sf"/>
</dbReference>
<keyword evidence="6" id="KW-1185">Reference proteome</keyword>
<sequence length="173" mass="19716">MDIIDRIVHQWATEKPELNTLPMSIFGRILRLTKHLEQEITSIHKRYDLKMGEFDVLATLLRSGAPYQLTPSALISTAMLTSGAMTNRLDKLEQKNLIVRIHSHVDRRSISVKLTDQGYQLINQALAEHVAAQERLMNTLNQTEQLQLSALLRSWLSSFNSEPPSTPSNRDIE</sequence>
<dbReference type="STRING" id="1123498.VR7878_01061"/>
<dbReference type="PRINTS" id="PR00598">
    <property type="entry name" value="HTHMARR"/>
</dbReference>
<keyword evidence="3" id="KW-0804">Transcription</keyword>
<dbReference type="PANTHER" id="PTHR42756">
    <property type="entry name" value="TRANSCRIPTIONAL REGULATOR, MARR"/>
    <property type="match status" value="1"/>
</dbReference>
<name>A0A1R4LES8_VIBR1</name>
<dbReference type="PROSITE" id="PS50995">
    <property type="entry name" value="HTH_MARR_2"/>
    <property type="match status" value="1"/>
</dbReference>
<dbReference type="EMBL" id="FULE01000014">
    <property type="protein sequence ID" value="SJN55040.1"/>
    <property type="molecule type" value="Genomic_DNA"/>
</dbReference>
<dbReference type="PANTHER" id="PTHR42756:SF1">
    <property type="entry name" value="TRANSCRIPTIONAL REPRESSOR OF EMRAB OPERON"/>
    <property type="match status" value="1"/>
</dbReference>